<protein>
    <submittedName>
        <fullName evidence="1">Putative riboflavin biosynthesis protein RibD</fullName>
    </submittedName>
</protein>
<name>A8FSE1_SHESH</name>
<proteinExistence type="predicted"/>
<dbReference type="HOGENOM" id="CLU_2685819_0_0_6"/>
<evidence type="ECO:0000313" key="2">
    <source>
        <dbReference type="Proteomes" id="UP000002015"/>
    </source>
</evidence>
<dbReference type="Proteomes" id="UP000002015">
    <property type="component" value="Chromosome"/>
</dbReference>
<reference evidence="1 2" key="1">
    <citation type="submission" date="2007-08" db="EMBL/GenBank/DDBJ databases">
        <title>Complete sequence of Shewanella sediminis HAW-EB3.</title>
        <authorList>
            <consortium name="US DOE Joint Genome Institute"/>
            <person name="Copeland A."/>
            <person name="Lucas S."/>
            <person name="Lapidus A."/>
            <person name="Barry K."/>
            <person name="Glavina del Rio T."/>
            <person name="Dalin E."/>
            <person name="Tice H."/>
            <person name="Pitluck S."/>
            <person name="Chertkov O."/>
            <person name="Brettin T."/>
            <person name="Bruce D."/>
            <person name="Detter J.C."/>
            <person name="Han C."/>
            <person name="Schmutz J."/>
            <person name="Larimer F."/>
            <person name="Land M."/>
            <person name="Hauser L."/>
            <person name="Kyrpides N."/>
            <person name="Kim E."/>
            <person name="Zhao J.-S."/>
            <person name="Richardson P."/>
        </authorList>
    </citation>
    <scope>NUCLEOTIDE SEQUENCE [LARGE SCALE GENOMIC DNA]</scope>
    <source>
        <strain evidence="1 2">HAW-EB3</strain>
    </source>
</reference>
<accession>A8FSE1</accession>
<dbReference type="STRING" id="425104.Ssed_1153"/>
<dbReference type="Gene3D" id="3.40.140.10">
    <property type="entry name" value="Cytidine Deaminase, domain 2"/>
    <property type="match status" value="1"/>
</dbReference>
<organism evidence="1 2">
    <name type="scientific">Shewanella sediminis (strain HAW-EB3)</name>
    <dbReference type="NCBI Taxonomy" id="425104"/>
    <lineage>
        <taxon>Bacteria</taxon>
        <taxon>Pseudomonadati</taxon>
        <taxon>Pseudomonadota</taxon>
        <taxon>Gammaproteobacteria</taxon>
        <taxon>Alteromonadales</taxon>
        <taxon>Shewanellaceae</taxon>
        <taxon>Shewanella</taxon>
    </lineage>
</organism>
<dbReference type="GO" id="GO:0003824">
    <property type="term" value="F:catalytic activity"/>
    <property type="evidence" value="ECO:0007669"/>
    <property type="project" value="InterPro"/>
</dbReference>
<dbReference type="eggNOG" id="COG0117">
    <property type="taxonomic scope" value="Bacteria"/>
</dbReference>
<dbReference type="SUPFAM" id="SSF53927">
    <property type="entry name" value="Cytidine deaminase-like"/>
    <property type="match status" value="1"/>
</dbReference>
<dbReference type="InterPro" id="IPR016193">
    <property type="entry name" value="Cytidine_deaminase-like"/>
</dbReference>
<dbReference type="EMBL" id="CP000821">
    <property type="protein sequence ID" value="ABV35764.1"/>
    <property type="molecule type" value="Genomic_DNA"/>
</dbReference>
<sequence length="74" mass="7781">MEALNAYSGSMSEVTAYVTLENGSFVGRTPACAITLVKLGIKNAVASIQDRDPRNIGKGIQILESRGVTVKVGL</sequence>
<dbReference type="AlphaFoldDB" id="A8FSE1"/>
<evidence type="ECO:0000313" key="1">
    <source>
        <dbReference type="EMBL" id="ABV35764.1"/>
    </source>
</evidence>
<dbReference type="KEGG" id="sse:Ssed_1153"/>
<gene>
    <name evidence="1" type="ordered locus">Ssed_1153</name>
</gene>
<keyword evidence="2" id="KW-1185">Reference proteome</keyword>